<sequence length="126" mass="14393">MIYPGFVDHLVFRVSGLERTERFYQALLGQPLERAEDSLLYAVGDTRLFFTSTAESQAGMHEKERVGLNHIAFGVRSLQELEAIQTQLDSSGISHSGLKLDQYGLKEFIWLDDPDGLRIEFYLRPE</sequence>
<protein>
    <submittedName>
        <fullName evidence="2">Catechol-2,3-dioxygenase</fullName>
    </submittedName>
</protein>
<dbReference type="Proteomes" id="UP000584867">
    <property type="component" value="Unassembled WGS sequence"/>
</dbReference>
<reference evidence="2 3" key="1">
    <citation type="submission" date="2020-08" db="EMBL/GenBank/DDBJ databases">
        <title>Genomic Encyclopedia of Type Strains, Phase IV (KMG-V): Genome sequencing to study the core and pangenomes of soil and plant-associated prokaryotes.</title>
        <authorList>
            <person name="Whitman W."/>
        </authorList>
    </citation>
    <scope>NUCLEOTIDE SEQUENCE [LARGE SCALE GENOMIC DNA]</scope>
    <source>
        <strain evidence="2 3">X5P3</strain>
    </source>
</reference>
<feature type="domain" description="VOC" evidence="1">
    <location>
        <begin position="6"/>
        <end position="124"/>
    </location>
</feature>
<keyword evidence="2" id="KW-0560">Oxidoreductase</keyword>
<dbReference type="AlphaFoldDB" id="A0A7W7ZU04"/>
<accession>A0A7W7ZU04</accession>
<evidence type="ECO:0000259" key="1">
    <source>
        <dbReference type="PROSITE" id="PS51819"/>
    </source>
</evidence>
<dbReference type="EMBL" id="JACHIO010000024">
    <property type="protein sequence ID" value="MBB5066127.1"/>
    <property type="molecule type" value="Genomic_DNA"/>
</dbReference>
<proteinExistence type="predicted"/>
<dbReference type="PROSITE" id="PS51819">
    <property type="entry name" value="VOC"/>
    <property type="match status" value="1"/>
</dbReference>
<dbReference type="Pfam" id="PF00903">
    <property type="entry name" value="Glyoxalase"/>
    <property type="match status" value="1"/>
</dbReference>
<dbReference type="RefSeq" id="WP_184259405.1">
    <property type="nucleotide sequence ID" value="NZ_JACHIO010000024.1"/>
</dbReference>
<evidence type="ECO:0000313" key="3">
    <source>
        <dbReference type="Proteomes" id="UP000584867"/>
    </source>
</evidence>
<keyword evidence="2" id="KW-0223">Dioxygenase</keyword>
<dbReference type="InterPro" id="IPR037523">
    <property type="entry name" value="VOC_core"/>
</dbReference>
<gene>
    <name evidence="2" type="ORF">HDF15_004501</name>
</gene>
<dbReference type="InterPro" id="IPR029068">
    <property type="entry name" value="Glyas_Bleomycin-R_OHBP_Dase"/>
</dbReference>
<organism evidence="2 3">
    <name type="scientific">Granulicella mallensis</name>
    <dbReference type="NCBI Taxonomy" id="940614"/>
    <lineage>
        <taxon>Bacteria</taxon>
        <taxon>Pseudomonadati</taxon>
        <taxon>Acidobacteriota</taxon>
        <taxon>Terriglobia</taxon>
        <taxon>Terriglobales</taxon>
        <taxon>Acidobacteriaceae</taxon>
        <taxon>Granulicella</taxon>
    </lineage>
</organism>
<evidence type="ECO:0000313" key="2">
    <source>
        <dbReference type="EMBL" id="MBB5066127.1"/>
    </source>
</evidence>
<comment type="caution">
    <text evidence="2">The sequence shown here is derived from an EMBL/GenBank/DDBJ whole genome shotgun (WGS) entry which is preliminary data.</text>
</comment>
<dbReference type="InterPro" id="IPR004360">
    <property type="entry name" value="Glyas_Fos-R_dOase_dom"/>
</dbReference>
<name>A0A7W7ZU04_9BACT</name>
<dbReference type="GO" id="GO:0051213">
    <property type="term" value="F:dioxygenase activity"/>
    <property type="evidence" value="ECO:0007669"/>
    <property type="project" value="UniProtKB-KW"/>
</dbReference>
<dbReference type="SUPFAM" id="SSF54593">
    <property type="entry name" value="Glyoxalase/Bleomycin resistance protein/Dihydroxybiphenyl dioxygenase"/>
    <property type="match status" value="1"/>
</dbReference>
<dbReference type="Gene3D" id="3.10.180.10">
    <property type="entry name" value="2,3-Dihydroxybiphenyl 1,2-Dioxygenase, domain 1"/>
    <property type="match status" value="1"/>
</dbReference>